<evidence type="ECO:0000256" key="2">
    <source>
        <dbReference type="SAM" id="SignalP"/>
    </source>
</evidence>
<feature type="region of interest" description="Disordered" evidence="1">
    <location>
        <begin position="573"/>
        <end position="623"/>
    </location>
</feature>
<dbReference type="OrthoDB" id="10267037at2759"/>
<dbReference type="EMBL" id="JAABOJ010000037">
    <property type="protein sequence ID" value="KAF3275537.1"/>
    <property type="molecule type" value="Genomic_DNA"/>
</dbReference>
<protein>
    <submittedName>
        <fullName evidence="3">Uncharacterized protein</fullName>
    </submittedName>
</protein>
<keyword evidence="2" id="KW-0732">Signal</keyword>
<feature type="signal peptide" evidence="2">
    <location>
        <begin position="1"/>
        <end position="17"/>
    </location>
</feature>
<evidence type="ECO:0000256" key="1">
    <source>
        <dbReference type="SAM" id="MobiDB-lite"/>
    </source>
</evidence>
<feature type="compositionally biased region" description="Gly residues" evidence="1">
    <location>
        <begin position="25"/>
        <end position="54"/>
    </location>
</feature>
<sequence length="623" mass="64721">MLARGLLISAWLSLVVAIPVPQDGGGGDTTNGQGQGQGQGIGGNGGGQGGGGADGRGRIPRGRGEISDYSYTSSELSDSIVSVPEQPDLFSRGQVRQGEEEEKEEGGGEELGTRGYLRSTAQTRQMPSSMNNNDYYNNNYRQALSSAGGGVYGSPMVYVGPGSAEYMLKHGNGGAGTIGIGGTIGSRGGTGGVPNSGSVGGRSGGLDTSLRKNFPGGVGGSPPNSGRIRGGSNNYNSNNLNSPTPSTFNNHLAPGMFSRPPEGSQSGWPWEYIERLPSPPLENSLGFSGIAGGIVKSPQYLYGPQDQTRLSSPYGSNPPSVRFSGMQEGIYRNSGQLGSTFSRERKLVPQPTTPLGSSKYVNNSPNKTKNTPGNTGRGTLSPHQSSRNNGGSEEGDQEEVRQGFVESFRSQYPEFAETIEFVTDGDKNYSPEKKILEEFKFTTTNPTPRIVTPPLVDFGKFGAGADRGKAGAGAGRGANSNNNYNNVADRMESDLLPVDLENILAQYTYADTEDDDNNDNNNNQNNNGVGGNGGAGTKASCDVTEGDCTDGIGGRESLPLAAQVTRANGNFEVRNPGRVAGLTGRGGAGTNRAVPSTPGGNGGSPGGIQGYPSMKGPRITLED</sequence>
<feature type="region of interest" description="Disordered" evidence="1">
    <location>
        <begin position="511"/>
        <end position="533"/>
    </location>
</feature>
<comment type="caution">
    <text evidence="3">The sequence shown here is derived from an EMBL/GenBank/DDBJ whole genome shotgun (WGS) entry which is preliminary data.</text>
</comment>
<feature type="compositionally biased region" description="Polar residues" evidence="1">
    <location>
        <begin position="305"/>
        <end position="319"/>
    </location>
</feature>
<dbReference type="Proteomes" id="UP000474640">
    <property type="component" value="Unassembled WGS sequence"/>
</dbReference>
<feature type="compositionally biased region" description="Acidic residues" evidence="1">
    <location>
        <begin position="99"/>
        <end position="108"/>
    </location>
</feature>
<organism evidence="3 4">
    <name type="scientific">Orbilia oligospora</name>
    <name type="common">Nematode-trapping fungus</name>
    <name type="synonym">Arthrobotrys oligospora</name>
    <dbReference type="NCBI Taxonomy" id="2813651"/>
    <lineage>
        <taxon>Eukaryota</taxon>
        <taxon>Fungi</taxon>
        <taxon>Dikarya</taxon>
        <taxon>Ascomycota</taxon>
        <taxon>Pezizomycotina</taxon>
        <taxon>Orbiliomycetes</taxon>
        <taxon>Orbiliales</taxon>
        <taxon>Orbiliaceae</taxon>
        <taxon>Orbilia</taxon>
    </lineage>
</organism>
<feature type="region of interest" description="Disordered" evidence="1">
    <location>
        <begin position="25"/>
        <end position="117"/>
    </location>
</feature>
<name>A0A7C8RAS2_ORBOL</name>
<feature type="region of interest" description="Disordered" evidence="1">
    <location>
        <begin position="213"/>
        <end position="239"/>
    </location>
</feature>
<feature type="compositionally biased region" description="Polar residues" evidence="1">
    <location>
        <begin position="69"/>
        <end position="80"/>
    </location>
</feature>
<feature type="compositionally biased region" description="Gly residues" evidence="1">
    <location>
        <begin position="599"/>
        <end position="609"/>
    </location>
</feature>
<accession>A0A7C8RAS2</accession>
<reference evidence="3 4" key="1">
    <citation type="submission" date="2020-01" db="EMBL/GenBank/DDBJ databases">
        <authorList>
            <person name="Palmer J.M."/>
        </authorList>
    </citation>
    <scope>NUCLEOTIDE SEQUENCE [LARGE SCALE GENOMIC DNA]</scope>
    <source>
        <strain evidence="3 4">TWF970</strain>
    </source>
</reference>
<proteinExistence type="predicted"/>
<feature type="compositionally biased region" description="Polar residues" evidence="1">
    <location>
        <begin position="353"/>
        <end position="391"/>
    </location>
</feature>
<feature type="compositionally biased region" description="Low complexity" evidence="1">
    <location>
        <begin position="221"/>
        <end position="239"/>
    </location>
</feature>
<evidence type="ECO:0000313" key="4">
    <source>
        <dbReference type="Proteomes" id="UP000474640"/>
    </source>
</evidence>
<gene>
    <name evidence="3" type="ORF">TWF970_006709</name>
</gene>
<feature type="region of interest" description="Disordered" evidence="1">
    <location>
        <begin position="304"/>
        <end position="401"/>
    </location>
</feature>
<evidence type="ECO:0000313" key="3">
    <source>
        <dbReference type="EMBL" id="KAF3275537.1"/>
    </source>
</evidence>
<dbReference type="AlphaFoldDB" id="A0A7C8RAS2"/>
<feature type="chain" id="PRO_5028968059" evidence="2">
    <location>
        <begin position="18"/>
        <end position="623"/>
    </location>
</feature>